<comment type="caution">
    <text evidence="1">The sequence shown here is derived from an EMBL/GenBank/DDBJ whole genome shotgun (WGS) entry which is preliminary data.</text>
</comment>
<dbReference type="GO" id="GO:0140291">
    <property type="term" value="P:peptidyl-glutamate ADP-deribosylation"/>
    <property type="evidence" value="ECO:0007669"/>
    <property type="project" value="TreeGrafter"/>
</dbReference>
<dbReference type="AlphaFoldDB" id="A0AAN7NVL8"/>
<dbReference type="Proteomes" id="UP001353858">
    <property type="component" value="Unassembled WGS sequence"/>
</dbReference>
<name>A0AAN7NVL8_9COLE</name>
<evidence type="ECO:0000313" key="1">
    <source>
        <dbReference type="EMBL" id="KAK4873400.1"/>
    </source>
</evidence>
<accession>A0AAN7NVL8</accession>
<proteinExistence type="predicted"/>
<protein>
    <recommendedName>
        <fullName evidence="3">Macro domain-containing protein</fullName>
    </recommendedName>
</protein>
<gene>
    <name evidence="1" type="ORF">RN001_015429</name>
</gene>
<dbReference type="Gene3D" id="3.40.220.10">
    <property type="entry name" value="Leucine Aminopeptidase, subunit E, domain 1"/>
    <property type="match status" value="1"/>
</dbReference>
<keyword evidence="2" id="KW-1185">Reference proteome</keyword>
<evidence type="ECO:0008006" key="3">
    <source>
        <dbReference type="Google" id="ProtNLM"/>
    </source>
</evidence>
<reference evidence="2" key="1">
    <citation type="submission" date="2023-01" db="EMBL/GenBank/DDBJ databases">
        <title>Key to firefly adult light organ development and bioluminescence: homeobox transcription factors regulate luciferase expression and transportation to peroxisome.</title>
        <authorList>
            <person name="Fu X."/>
        </authorList>
    </citation>
    <scope>NUCLEOTIDE SEQUENCE [LARGE SCALE GENOMIC DNA]</scope>
</reference>
<sequence length="125" mass="14862">MTYRSSVYESTDQTPSCVMLGRKIRLPCDLQFGRRPEEEVAGEDYISIRFVFYLVTKKYSRTKMLYKNLWQTLWNLRREMEFHHVKKLAVPKLACGLDQLNWRTVRNMLEVVFRGTGVQVLVCSY</sequence>
<dbReference type="InterPro" id="IPR043472">
    <property type="entry name" value="Macro_dom-like"/>
</dbReference>
<evidence type="ECO:0000313" key="2">
    <source>
        <dbReference type="Proteomes" id="UP001353858"/>
    </source>
</evidence>
<dbReference type="EMBL" id="JARPUR010000007">
    <property type="protein sequence ID" value="KAK4873400.1"/>
    <property type="molecule type" value="Genomic_DNA"/>
</dbReference>
<organism evidence="1 2">
    <name type="scientific">Aquatica leii</name>
    <dbReference type="NCBI Taxonomy" id="1421715"/>
    <lineage>
        <taxon>Eukaryota</taxon>
        <taxon>Metazoa</taxon>
        <taxon>Ecdysozoa</taxon>
        <taxon>Arthropoda</taxon>
        <taxon>Hexapoda</taxon>
        <taxon>Insecta</taxon>
        <taxon>Pterygota</taxon>
        <taxon>Neoptera</taxon>
        <taxon>Endopterygota</taxon>
        <taxon>Coleoptera</taxon>
        <taxon>Polyphaga</taxon>
        <taxon>Elateriformia</taxon>
        <taxon>Elateroidea</taxon>
        <taxon>Lampyridae</taxon>
        <taxon>Luciolinae</taxon>
        <taxon>Aquatica</taxon>
    </lineage>
</organism>
<dbReference type="SUPFAM" id="SSF52949">
    <property type="entry name" value="Macro domain-like"/>
    <property type="match status" value="1"/>
</dbReference>
<dbReference type="PANTHER" id="PTHR12521">
    <property type="entry name" value="PROTEIN C6ORF130"/>
    <property type="match status" value="1"/>
</dbReference>
<dbReference type="InterPro" id="IPR050892">
    <property type="entry name" value="ADP-ribose_metab_enzymes"/>
</dbReference>
<dbReference type="PANTHER" id="PTHR12521:SF0">
    <property type="entry name" value="ADP-RIBOSE GLYCOHYDROLASE OARD1"/>
    <property type="match status" value="1"/>
</dbReference>